<evidence type="ECO:0000313" key="3">
    <source>
        <dbReference type="EMBL" id="PVU88680.1"/>
    </source>
</evidence>
<keyword evidence="5" id="KW-1185">Reference proteome</keyword>
<dbReference type="EMBL" id="MBFT01000270">
    <property type="protein sequence ID" value="PVU94210.1"/>
    <property type="molecule type" value="Genomic_DNA"/>
</dbReference>
<feature type="chain" id="PRO_5036052026" description="SUEL-type lectin domain-containing protein" evidence="2">
    <location>
        <begin position="25"/>
        <end position="190"/>
    </location>
</feature>
<evidence type="ECO:0000313" key="5">
    <source>
        <dbReference type="Proteomes" id="UP000245699"/>
    </source>
</evidence>
<dbReference type="Proteomes" id="UP000245699">
    <property type="component" value="Unassembled WGS sequence"/>
</dbReference>
<sequence>MKSRNFSLAGIFASILLFVTIVKAQALGQWTLIKPANNDPEAVYTNSTGYALMMIRGLLQSSNCQSNEVYSQNGCAYSGQCLGQQDGFAQCPGNIYFGEGAQANCTEILPLIGNSRLVQYTMTCSNQISGSGALLQPTDSFEDNFNKSSESSSASSTSSTQSSSINSSPSTTQTSLFVSLCIALTTFCLY</sequence>
<feature type="signal peptide" evidence="2">
    <location>
        <begin position="1"/>
        <end position="24"/>
    </location>
</feature>
<proteinExistence type="predicted"/>
<name>A0A2T9YPD1_9FUNG</name>
<keyword evidence="2" id="KW-0732">Signal</keyword>
<evidence type="ECO:0000313" key="4">
    <source>
        <dbReference type="EMBL" id="PVU94210.1"/>
    </source>
</evidence>
<evidence type="ECO:0000256" key="2">
    <source>
        <dbReference type="SAM" id="SignalP"/>
    </source>
</evidence>
<dbReference type="EMBL" id="MBFT01000605">
    <property type="protein sequence ID" value="PVU88680.1"/>
    <property type="molecule type" value="Genomic_DNA"/>
</dbReference>
<evidence type="ECO:0000256" key="1">
    <source>
        <dbReference type="SAM" id="MobiDB-lite"/>
    </source>
</evidence>
<protein>
    <recommendedName>
        <fullName evidence="6">SUEL-type lectin domain-containing protein</fullName>
    </recommendedName>
</protein>
<comment type="caution">
    <text evidence="4">The sequence shown here is derived from an EMBL/GenBank/DDBJ whole genome shotgun (WGS) entry which is preliminary data.</text>
</comment>
<gene>
    <name evidence="4" type="ORF">BB559_003050</name>
    <name evidence="3" type="ORF">BB559_005455</name>
</gene>
<accession>A0A2T9YPD1</accession>
<evidence type="ECO:0008006" key="6">
    <source>
        <dbReference type="Google" id="ProtNLM"/>
    </source>
</evidence>
<feature type="region of interest" description="Disordered" evidence="1">
    <location>
        <begin position="144"/>
        <end position="171"/>
    </location>
</feature>
<dbReference type="AlphaFoldDB" id="A0A2T9YPD1"/>
<organism evidence="4 5">
    <name type="scientific">Furculomyces boomerangus</name>
    <dbReference type="NCBI Taxonomy" id="61424"/>
    <lineage>
        <taxon>Eukaryota</taxon>
        <taxon>Fungi</taxon>
        <taxon>Fungi incertae sedis</taxon>
        <taxon>Zoopagomycota</taxon>
        <taxon>Kickxellomycotina</taxon>
        <taxon>Harpellomycetes</taxon>
        <taxon>Harpellales</taxon>
        <taxon>Harpellaceae</taxon>
        <taxon>Furculomyces</taxon>
    </lineage>
</organism>
<feature type="compositionally biased region" description="Low complexity" evidence="1">
    <location>
        <begin position="148"/>
        <end position="171"/>
    </location>
</feature>
<reference evidence="4 5" key="1">
    <citation type="journal article" date="2018" name="MBio">
        <title>Comparative Genomics Reveals the Core Gene Toolbox for the Fungus-Insect Symbiosis.</title>
        <authorList>
            <person name="Wang Y."/>
            <person name="Stata M."/>
            <person name="Wang W."/>
            <person name="Stajich J.E."/>
            <person name="White M.M."/>
            <person name="Moncalvo J.M."/>
        </authorList>
    </citation>
    <scope>NUCLEOTIDE SEQUENCE [LARGE SCALE GENOMIC DNA]</scope>
    <source>
        <strain evidence="4 5">AUS-77-4</strain>
    </source>
</reference>